<evidence type="ECO:0000256" key="3">
    <source>
        <dbReference type="ARBA" id="ARBA00022833"/>
    </source>
</evidence>
<accession>L7LTI2</accession>
<evidence type="ECO:0000256" key="5">
    <source>
        <dbReference type="PROSITE-ProRule" id="PRU00276"/>
    </source>
</evidence>
<comment type="caution">
    <text evidence="5">Lacks conserved residue(s) required for the propagation of feature annotation.</text>
</comment>
<dbReference type="PROSITE" id="PS50215">
    <property type="entry name" value="ADAM_MEPRO"/>
    <property type="match status" value="1"/>
</dbReference>
<name>L7LTI2_RHIPC</name>
<feature type="active site" evidence="5">
    <location>
        <position position="330"/>
    </location>
</feature>
<evidence type="ECO:0000259" key="7">
    <source>
        <dbReference type="PROSITE" id="PS50215"/>
    </source>
</evidence>
<dbReference type="GO" id="GO:0046872">
    <property type="term" value="F:metal ion binding"/>
    <property type="evidence" value="ECO:0007669"/>
    <property type="project" value="UniProtKB-KW"/>
</dbReference>
<proteinExistence type="evidence at transcript level"/>
<dbReference type="SUPFAM" id="SSF55486">
    <property type="entry name" value="Metalloproteases ('zincins'), catalytic domain"/>
    <property type="match status" value="1"/>
</dbReference>
<dbReference type="InterPro" id="IPR001590">
    <property type="entry name" value="Peptidase_M12B"/>
</dbReference>
<evidence type="ECO:0000256" key="4">
    <source>
        <dbReference type="ARBA" id="ARBA00023049"/>
    </source>
</evidence>
<evidence type="ECO:0000256" key="1">
    <source>
        <dbReference type="ARBA" id="ARBA00022670"/>
    </source>
</evidence>
<dbReference type="EMBL" id="GACK01010841">
    <property type="protein sequence ID" value="JAA54193.1"/>
    <property type="molecule type" value="mRNA"/>
</dbReference>
<dbReference type="AlphaFoldDB" id="L7LTI2"/>
<keyword evidence="3 5" id="KW-0862">Zinc</keyword>
<dbReference type="PANTHER" id="PTHR11905">
    <property type="entry name" value="ADAM A DISINTEGRIN AND METALLOPROTEASE DOMAIN"/>
    <property type="match status" value="1"/>
</dbReference>
<keyword evidence="4 8" id="KW-0482">Metalloprotease</keyword>
<evidence type="ECO:0000256" key="6">
    <source>
        <dbReference type="SAM" id="SignalP"/>
    </source>
</evidence>
<keyword evidence="5" id="KW-0479">Metal-binding</keyword>
<reference evidence="8" key="2">
    <citation type="journal article" date="2015" name="J. Proteomics">
        <title>Sexual differences in the sialomes of the zebra tick, Rhipicephalus pulchellus.</title>
        <authorList>
            <person name="Tan A.W."/>
            <person name="Francischetti I.M."/>
            <person name="Slovak M."/>
            <person name="Kini R.M."/>
            <person name="Ribeiro J.M."/>
        </authorList>
    </citation>
    <scope>NUCLEOTIDE SEQUENCE</scope>
    <source>
        <tissue evidence="8">Salivary gland</tissue>
    </source>
</reference>
<dbReference type="GO" id="GO:0004222">
    <property type="term" value="F:metalloendopeptidase activity"/>
    <property type="evidence" value="ECO:0007669"/>
    <property type="project" value="InterPro"/>
</dbReference>
<sequence>MSEQDMMTVIRILLYMLLQMHKLECAKLPERQHVVFPELLESRGVNGGKILRITEELTLNLEKSAILSKNFLLRTYEDGIMKHTYHDGEILEEELYHDPKHLASVMVSEDDGLQVEGVLGPKLRIKPLVQDRKAEGRTAHVLYEIDDDTNHDNAHVGVEWRGQLNISGRDDVSGDVPVEARPELLVAVDSTFGSKFDTLIKLIKYIIVLINSVNVRYMNLRNPSVRLRLQALEVLDDNVEHFLYRVENVIAAYRSLQSFKLYVEDNPDKYGPYDAVFLVTGLDMAQYTGYYWDVELQGIAYVAGACTSRKVSIGEDRPNTYFGVRIFAHEFAHLLGCPHDGQQFGSYSSLHCSWYEGYLMSYRVEDSRSMKFSSCCQDNIRRFIGSAAGSCLLQQGSKRKIKKGNFTTDLPGEFVTEDNVCKCAFPEVADTYLIDDGRGPCQGRCYMPSYVRGVGFKTTVFPDNFKCKKDEKNGVCINGDCTEQKLKYAVYKPSK</sequence>
<feature type="domain" description="Peptidase M12B" evidence="7">
    <location>
        <begin position="180"/>
        <end position="396"/>
    </location>
</feature>
<feature type="signal peptide" evidence="6">
    <location>
        <begin position="1"/>
        <end position="25"/>
    </location>
</feature>
<keyword evidence="6" id="KW-0732">Signal</keyword>
<keyword evidence="2" id="KW-0378">Hydrolase</keyword>
<feature type="binding site" evidence="5">
    <location>
        <position position="329"/>
    </location>
    <ligand>
        <name>Zn(2+)</name>
        <dbReference type="ChEBI" id="CHEBI:29105"/>
        <note>catalytic</note>
    </ligand>
</feature>
<dbReference type="Pfam" id="PF13688">
    <property type="entry name" value="Reprolysin_5"/>
    <property type="match status" value="1"/>
</dbReference>
<protein>
    <submittedName>
        <fullName evidence="8">Putative tick salivary metalloprotease</fullName>
    </submittedName>
</protein>
<feature type="chain" id="PRO_5003980928" evidence="6">
    <location>
        <begin position="26"/>
        <end position="495"/>
    </location>
</feature>
<keyword evidence="1 8" id="KW-0645">Protease</keyword>
<evidence type="ECO:0000256" key="2">
    <source>
        <dbReference type="ARBA" id="ARBA00022801"/>
    </source>
</evidence>
<organism evidence="8">
    <name type="scientific">Rhipicephalus pulchellus</name>
    <name type="common">Yellow backed tick</name>
    <name type="synonym">Dermacentor pulchellus</name>
    <dbReference type="NCBI Taxonomy" id="72859"/>
    <lineage>
        <taxon>Eukaryota</taxon>
        <taxon>Metazoa</taxon>
        <taxon>Ecdysozoa</taxon>
        <taxon>Arthropoda</taxon>
        <taxon>Chelicerata</taxon>
        <taxon>Arachnida</taxon>
        <taxon>Acari</taxon>
        <taxon>Parasitiformes</taxon>
        <taxon>Ixodida</taxon>
        <taxon>Ixodoidea</taxon>
        <taxon>Ixodidae</taxon>
        <taxon>Rhipicephalinae</taxon>
        <taxon>Rhipicephalus</taxon>
        <taxon>Rhipicephalus</taxon>
    </lineage>
</organism>
<dbReference type="GO" id="GO:0006509">
    <property type="term" value="P:membrane protein ectodomain proteolysis"/>
    <property type="evidence" value="ECO:0007669"/>
    <property type="project" value="TreeGrafter"/>
</dbReference>
<dbReference type="Gene3D" id="3.40.390.10">
    <property type="entry name" value="Collagenase (Catalytic Domain)"/>
    <property type="match status" value="1"/>
</dbReference>
<dbReference type="InterPro" id="IPR024079">
    <property type="entry name" value="MetalloPept_cat_dom_sf"/>
</dbReference>
<reference evidence="8" key="1">
    <citation type="submission" date="2012-11" db="EMBL/GenBank/DDBJ databases">
        <authorList>
            <person name="Lucero-Rivera Y.E."/>
            <person name="Tovar-Ramirez D."/>
        </authorList>
    </citation>
    <scope>NUCLEOTIDE SEQUENCE</scope>
    <source>
        <tissue evidence="8">Salivary gland</tissue>
    </source>
</reference>
<evidence type="ECO:0000313" key="8">
    <source>
        <dbReference type="EMBL" id="JAA54193.1"/>
    </source>
</evidence>
<feature type="binding site" evidence="5">
    <location>
        <position position="339"/>
    </location>
    <ligand>
        <name>Zn(2+)</name>
        <dbReference type="ChEBI" id="CHEBI:29105"/>
        <note>catalytic</note>
    </ligand>
</feature>
<dbReference type="PANTHER" id="PTHR11905:SF159">
    <property type="entry name" value="ADAM METALLOPROTEASE"/>
    <property type="match status" value="1"/>
</dbReference>
<feature type="binding site" evidence="5">
    <location>
        <position position="333"/>
    </location>
    <ligand>
        <name>Zn(2+)</name>
        <dbReference type="ChEBI" id="CHEBI:29105"/>
        <note>catalytic</note>
    </ligand>
</feature>